<reference evidence="16 17" key="2">
    <citation type="journal article" date="2011" name="J. Bacteriol.">
        <title>Genomes of three methylotrophs from a single niche uncover genetic and metabolic divergence of Methylophilaceae.</title>
        <authorList>
            <person name="Lapidus A."/>
            <person name="Clum A."/>
            <person name="Labutti K."/>
            <person name="Kaluzhnaya M.G."/>
            <person name="Lim S."/>
            <person name="Beck D.A."/>
            <person name="Glavina Del Rio T."/>
            <person name="Nolan M."/>
            <person name="Mavromatis K."/>
            <person name="Huntemann M."/>
            <person name="Lucas S."/>
            <person name="Lidstrom M.E."/>
            <person name="Ivanova N."/>
            <person name="Chistoserdova L."/>
        </authorList>
    </citation>
    <scope>NUCLEOTIDE SEQUENCE [LARGE SCALE GENOMIC DNA]</scope>
    <source>
        <strain evidence="17">JLW8 / ATCC BAA-1282 / DSM 17540</strain>
    </source>
</reference>
<dbReference type="GO" id="GO:0008649">
    <property type="term" value="F:rRNA methyltransferase activity"/>
    <property type="evidence" value="ECO:0007669"/>
    <property type="project" value="InterPro"/>
</dbReference>
<feature type="active site" description="Nucleophile" evidence="14">
    <location>
        <position position="373"/>
    </location>
</feature>
<dbReference type="Pfam" id="PF01029">
    <property type="entry name" value="NusB"/>
    <property type="match status" value="1"/>
</dbReference>
<proteinExistence type="inferred from homology"/>
<dbReference type="InterPro" id="IPR023267">
    <property type="entry name" value="RCMT"/>
</dbReference>
<organism evidence="16 17">
    <name type="scientific">Methylotenera mobilis (strain JLW8 / ATCC BAA-1282 / DSM 17540)</name>
    <dbReference type="NCBI Taxonomy" id="583345"/>
    <lineage>
        <taxon>Bacteria</taxon>
        <taxon>Pseudomonadati</taxon>
        <taxon>Pseudomonadota</taxon>
        <taxon>Betaproteobacteria</taxon>
        <taxon>Nitrosomonadales</taxon>
        <taxon>Methylophilaceae</taxon>
        <taxon>Methylotenera</taxon>
    </lineage>
</organism>
<evidence type="ECO:0000256" key="8">
    <source>
        <dbReference type="ARBA" id="ARBA00022679"/>
    </source>
</evidence>
<evidence type="ECO:0000256" key="1">
    <source>
        <dbReference type="ARBA" id="ARBA00002724"/>
    </source>
</evidence>
<dbReference type="Proteomes" id="UP000002742">
    <property type="component" value="Chromosome"/>
</dbReference>
<dbReference type="PANTHER" id="PTHR22807">
    <property type="entry name" value="NOP2 YEAST -RELATED NOL1/NOP2/FMU SUN DOMAIN-CONTAINING"/>
    <property type="match status" value="1"/>
</dbReference>
<dbReference type="NCBIfam" id="NF008149">
    <property type="entry name" value="PRK10901.1"/>
    <property type="match status" value="1"/>
</dbReference>
<dbReference type="NCBIfam" id="TIGR00563">
    <property type="entry name" value="rsmB"/>
    <property type="match status" value="1"/>
</dbReference>
<evidence type="ECO:0000256" key="6">
    <source>
        <dbReference type="ARBA" id="ARBA00022552"/>
    </source>
</evidence>
<dbReference type="PANTHER" id="PTHR22807:SF61">
    <property type="entry name" value="NOL1_NOP2_SUN FAMILY PROTEIN _ ANTITERMINATION NUSB DOMAIN-CONTAINING PROTEIN"/>
    <property type="match status" value="1"/>
</dbReference>
<name>C6WT21_METML</name>
<accession>C6WT21</accession>
<dbReference type="OrthoDB" id="9810297at2"/>
<dbReference type="Pfam" id="PF01189">
    <property type="entry name" value="Methyltr_RsmB-F"/>
    <property type="match status" value="1"/>
</dbReference>
<feature type="binding site" evidence="14">
    <location>
        <position position="276"/>
    </location>
    <ligand>
        <name>S-adenosyl-L-methionine</name>
        <dbReference type="ChEBI" id="CHEBI:59789"/>
    </ligand>
</feature>
<feature type="binding site" evidence="14">
    <location>
        <position position="302"/>
    </location>
    <ligand>
        <name>S-adenosyl-L-methionine</name>
        <dbReference type="ChEBI" id="CHEBI:59789"/>
    </ligand>
</feature>
<dbReference type="GO" id="GO:0003723">
    <property type="term" value="F:RNA binding"/>
    <property type="evidence" value="ECO:0007669"/>
    <property type="project" value="UniProtKB-UniRule"/>
</dbReference>
<feature type="binding site" evidence="14">
    <location>
        <position position="320"/>
    </location>
    <ligand>
        <name>S-adenosyl-L-methionine</name>
        <dbReference type="ChEBI" id="CHEBI:59789"/>
    </ligand>
</feature>
<dbReference type="PROSITE" id="PS51686">
    <property type="entry name" value="SAM_MT_RSMB_NOP"/>
    <property type="match status" value="1"/>
</dbReference>
<comment type="catalytic activity">
    <reaction evidence="13">
        <text>cytidine(967) in 16S rRNA + S-adenosyl-L-methionine = 5-methylcytidine(967) in 16S rRNA + S-adenosyl-L-homocysteine + H(+)</text>
        <dbReference type="Rhea" id="RHEA:42748"/>
        <dbReference type="Rhea" id="RHEA-COMP:10219"/>
        <dbReference type="Rhea" id="RHEA-COMP:10220"/>
        <dbReference type="ChEBI" id="CHEBI:15378"/>
        <dbReference type="ChEBI" id="CHEBI:57856"/>
        <dbReference type="ChEBI" id="CHEBI:59789"/>
        <dbReference type="ChEBI" id="CHEBI:74483"/>
        <dbReference type="ChEBI" id="CHEBI:82748"/>
        <dbReference type="EC" id="2.1.1.176"/>
    </reaction>
</comment>
<keyword evidence="10 14" id="KW-0694">RNA-binding</keyword>
<evidence type="ECO:0000256" key="11">
    <source>
        <dbReference type="ARBA" id="ARBA00030399"/>
    </source>
</evidence>
<reference evidence="17" key="1">
    <citation type="submission" date="2009-07" db="EMBL/GenBank/DDBJ databases">
        <title>Complete sequence of Methylotenera mobilis JLW8.</title>
        <authorList>
            <consortium name="US DOE Joint Genome Institute"/>
            <person name="Lucas S."/>
            <person name="Copeland A."/>
            <person name="Lapidus A."/>
            <person name="Glavina del Rio T."/>
            <person name="Tice H."/>
            <person name="Bruce D."/>
            <person name="Goodwin L."/>
            <person name="Pitluck S."/>
            <person name="LaButti K.M."/>
            <person name="Clum A."/>
            <person name="Larimer F."/>
            <person name="Land M."/>
            <person name="Hauser L."/>
            <person name="Kyrpides N."/>
            <person name="Mikhailova N."/>
            <person name="Kayluzhnaya M."/>
            <person name="Chistoserdova L."/>
        </authorList>
    </citation>
    <scope>NUCLEOTIDE SEQUENCE [LARGE SCALE GENOMIC DNA]</scope>
    <source>
        <strain evidence="17">JLW8 / ATCC BAA-1282 / DSM 17540</strain>
    </source>
</reference>
<evidence type="ECO:0000256" key="3">
    <source>
        <dbReference type="ARBA" id="ARBA00007494"/>
    </source>
</evidence>
<dbReference type="InterPro" id="IPR029063">
    <property type="entry name" value="SAM-dependent_MTases_sf"/>
</dbReference>
<evidence type="ECO:0000256" key="7">
    <source>
        <dbReference type="ARBA" id="ARBA00022603"/>
    </source>
</evidence>
<dbReference type="GO" id="GO:0005737">
    <property type="term" value="C:cytoplasm"/>
    <property type="evidence" value="ECO:0007669"/>
    <property type="project" value="UniProtKB-SubCell"/>
</dbReference>
<dbReference type="KEGG" id="mmb:Mmol_2181"/>
<gene>
    <name evidence="16" type="ordered locus">Mmol_2181</name>
</gene>
<dbReference type="InterPro" id="IPR004573">
    <property type="entry name" value="rRNA_ssu_MeTfrase_B"/>
</dbReference>
<evidence type="ECO:0000259" key="15">
    <source>
        <dbReference type="PROSITE" id="PS51686"/>
    </source>
</evidence>
<evidence type="ECO:0000313" key="16">
    <source>
        <dbReference type="EMBL" id="ACT49083.1"/>
    </source>
</evidence>
<dbReference type="Gene3D" id="3.30.70.1170">
    <property type="entry name" value="Sun protein, domain 3"/>
    <property type="match status" value="1"/>
</dbReference>
<dbReference type="InterPro" id="IPR035926">
    <property type="entry name" value="NusB-like_sf"/>
</dbReference>
<dbReference type="InterPro" id="IPR001678">
    <property type="entry name" value="MeTrfase_RsmB-F_NOP2_dom"/>
</dbReference>
<dbReference type="Gene3D" id="3.40.50.150">
    <property type="entry name" value="Vaccinia Virus protein VP39"/>
    <property type="match status" value="1"/>
</dbReference>
<dbReference type="InterPro" id="IPR006027">
    <property type="entry name" value="NusB_RsmB_TIM44"/>
</dbReference>
<dbReference type="Gene3D" id="1.10.940.10">
    <property type="entry name" value="NusB-like"/>
    <property type="match status" value="1"/>
</dbReference>
<comment type="similarity">
    <text evidence="3 14">Belongs to the class I-like SAM-binding methyltransferase superfamily. RsmB/NOP family.</text>
</comment>
<feature type="binding site" evidence="14">
    <location>
        <begin position="254"/>
        <end position="260"/>
    </location>
    <ligand>
        <name>S-adenosyl-L-methionine</name>
        <dbReference type="ChEBI" id="CHEBI:59789"/>
    </ligand>
</feature>
<keyword evidence="7 14" id="KW-0489">Methyltransferase</keyword>
<keyword evidence="9 14" id="KW-0949">S-adenosyl-L-methionine</keyword>
<evidence type="ECO:0000256" key="10">
    <source>
        <dbReference type="ARBA" id="ARBA00022884"/>
    </source>
</evidence>
<evidence type="ECO:0000256" key="2">
    <source>
        <dbReference type="ARBA" id="ARBA00004496"/>
    </source>
</evidence>
<evidence type="ECO:0000256" key="13">
    <source>
        <dbReference type="ARBA" id="ARBA00047283"/>
    </source>
</evidence>
<evidence type="ECO:0000313" key="17">
    <source>
        <dbReference type="Proteomes" id="UP000002742"/>
    </source>
</evidence>
<keyword evidence="17" id="KW-1185">Reference proteome</keyword>
<dbReference type="RefSeq" id="WP_015833118.1">
    <property type="nucleotide sequence ID" value="NC_012968.1"/>
</dbReference>
<sequence>MYISQQIAADAVHQVFAGRNLTIALPAALSLFPNATPQQKGAAADLSYGTLRFYGEIDAYLRALLEKPLADERIHALLLVAIYQLRHDKADAFTVVNQAVHAVSQLRRPAVKAWAKGLVNAVLRNFLRQQAQLTLKLTANEVATYSYPQWWVNKLKTQYPDAWQGILSVGNQHPPMSLRVNTQKIAIADYLQLLALSEIEATQVGAQSVILTKPVAVEKIPGFSDGVVSVQDYGAQLAAHLIGAEDGMRVLDACCAPGGKTSHILELAKVEMTALDSDALRLERVQSNLARLHLNAQVIAGDAGSADWYDGKPFDRILADVPCTASGIVRRHVDIKWLRRETDVASFVAQQAKILPSLWQMLAKGGKLLYVTCSVFKEENQAQIDQFLQKNADAQQLPIEQALAQYNVAHIQGQLIPSNSHDGFFYALLQKN</sequence>
<dbReference type="Pfam" id="PF22458">
    <property type="entry name" value="RsmF-B_ferredox"/>
    <property type="match status" value="1"/>
</dbReference>
<dbReference type="STRING" id="583345.Mmol_2181"/>
<dbReference type="Gene3D" id="1.10.287.730">
    <property type="entry name" value="Helix hairpin bin"/>
    <property type="match status" value="1"/>
</dbReference>
<evidence type="ECO:0000256" key="9">
    <source>
        <dbReference type="ARBA" id="ARBA00022691"/>
    </source>
</evidence>
<dbReference type="FunFam" id="3.40.50.150:FF:000022">
    <property type="entry name" value="Ribosomal RNA small subunit methyltransferase B"/>
    <property type="match status" value="1"/>
</dbReference>
<keyword evidence="6" id="KW-0698">rRNA processing</keyword>
<protein>
    <recommendedName>
        <fullName evidence="4">16S rRNA (cytosine(967)-C(5))-methyltransferase</fullName>
        <ecNumber evidence="4">2.1.1.176</ecNumber>
    </recommendedName>
    <alternativeName>
        <fullName evidence="11">16S rRNA m5C967 methyltransferase</fullName>
    </alternativeName>
    <alternativeName>
        <fullName evidence="12">rRNA (cytosine-C(5)-)-methyltransferase RsmB</fullName>
    </alternativeName>
</protein>
<dbReference type="InterPro" id="IPR049560">
    <property type="entry name" value="MeTrfase_RsmB-F_NOP2_cat"/>
</dbReference>
<comment type="function">
    <text evidence="1">Specifically methylates the cytosine at position 967 (m5C967) of 16S rRNA.</text>
</comment>
<dbReference type="InterPro" id="IPR018314">
    <property type="entry name" value="RsmB/NOL1/NOP2-like_CS"/>
</dbReference>
<dbReference type="eggNOG" id="COG0144">
    <property type="taxonomic scope" value="Bacteria"/>
</dbReference>
<dbReference type="GO" id="GO:0006355">
    <property type="term" value="P:regulation of DNA-templated transcription"/>
    <property type="evidence" value="ECO:0007669"/>
    <property type="project" value="InterPro"/>
</dbReference>
<dbReference type="PRINTS" id="PR02008">
    <property type="entry name" value="RCMTFAMILY"/>
</dbReference>
<dbReference type="SUPFAM" id="SSF48013">
    <property type="entry name" value="NusB-like"/>
    <property type="match status" value="1"/>
</dbReference>
<evidence type="ECO:0000256" key="4">
    <source>
        <dbReference type="ARBA" id="ARBA00012140"/>
    </source>
</evidence>
<dbReference type="SUPFAM" id="SSF53335">
    <property type="entry name" value="S-adenosyl-L-methionine-dependent methyltransferases"/>
    <property type="match status" value="1"/>
</dbReference>
<comment type="subcellular location">
    <subcellularLocation>
        <location evidence="2">Cytoplasm</location>
    </subcellularLocation>
</comment>
<feature type="domain" description="SAM-dependent MTase RsmB/NOP-type" evidence="15">
    <location>
        <begin position="166"/>
        <end position="432"/>
    </location>
</feature>
<evidence type="ECO:0000256" key="14">
    <source>
        <dbReference type="PROSITE-ProRule" id="PRU01023"/>
    </source>
</evidence>
<dbReference type="AlphaFoldDB" id="C6WT21"/>
<dbReference type="PROSITE" id="PS01153">
    <property type="entry name" value="NOL1_NOP2_SUN"/>
    <property type="match status" value="1"/>
</dbReference>
<evidence type="ECO:0000256" key="12">
    <source>
        <dbReference type="ARBA" id="ARBA00031088"/>
    </source>
</evidence>
<keyword evidence="8 14" id="KW-0808">Transferase</keyword>
<evidence type="ECO:0000256" key="5">
    <source>
        <dbReference type="ARBA" id="ARBA00022490"/>
    </source>
</evidence>
<dbReference type="InterPro" id="IPR054728">
    <property type="entry name" value="RsmB-like_ferredoxin"/>
</dbReference>
<keyword evidence="5" id="KW-0963">Cytoplasm</keyword>
<dbReference type="HOGENOM" id="CLU_005316_0_4_4"/>
<dbReference type="EMBL" id="CP001672">
    <property type="protein sequence ID" value="ACT49083.1"/>
    <property type="molecule type" value="Genomic_DNA"/>
</dbReference>
<dbReference type="EC" id="2.1.1.176" evidence="4"/>
<dbReference type="CDD" id="cd02440">
    <property type="entry name" value="AdoMet_MTases"/>
    <property type="match status" value="1"/>
</dbReference>